<dbReference type="Proteomes" id="UP000539313">
    <property type="component" value="Unassembled WGS sequence"/>
</dbReference>
<keyword evidence="2" id="KW-1185">Reference proteome</keyword>
<accession>A0A7W3R6K3</accession>
<comment type="caution">
    <text evidence="1">The sequence shown here is derived from an EMBL/GenBank/DDBJ whole genome shotgun (WGS) entry which is preliminary data.</text>
</comment>
<evidence type="ECO:0000313" key="1">
    <source>
        <dbReference type="EMBL" id="MBA9001544.1"/>
    </source>
</evidence>
<protein>
    <submittedName>
        <fullName evidence="1">Uncharacterized protein</fullName>
    </submittedName>
</protein>
<gene>
    <name evidence="1" type="ORF">HNR21_000426</name>
</gene>
<dbReference type="RefSeq" id="WP_182703805.1">
    <property type="nucleotide sequence ID" value="NZ_JACJII010000001.1"/>
</dbReference>
<reference evidence="1 2" key="1">
    <citation type="submission" date="2020-08" db="EMBL/GenBank/DDBJ databases">
        <title>Sequencing the genomes of 1000 actinobacteria strains.</title>
        <authorList>
            <person name="Klenk H.-P."/>
        </authorList>
    </citation>
    <scope>NUCLEOTIDE SEQUENCE [LARGE SCALE GENOMIC DNA]</scope>
    <source>
        <strain evidence="1 2">DSM 45823</strain>
    </source>
</reference>
<evidence type="ECO:0000313" key="2">
    <source>
        <dbReference type="Proteomes" id="UP000539313"/>
    </source>
</evidence>
<sequence length="467" mass="48574">MQALQLAELTGQVPPGVGEALEVVAGFDAALADGLARLGPRHTEALEALAGAVGGSPLGAALAEASGKIAAGSIGVAELAAVAGARAALLGAVHDALLDRLDGALGRSRSVWEEPPADPEREPVPAGLLAAARSWLQELAIAGWRGVDDALVSAADQALDALWAEPEPRLRRLAVLADGLAAELRASCPVATMERIPERRWADLWTRAVLLSHAGSWTGGATTVSGRLLPLGVDVHEHGTAVQVQLHAVLEPAGEGPVRLVRVAVAAAKVDTIVGPLVWRLLAAYPTLLTALAERRAVEVTEMSLTSGGDLQWDEERAEAGEPADPFATARVRLPGAQAPAVAPLDRHPVRIAEPVLVEGYRAGRDGTFDLNGESLAVDLDRLPSSGPLTPQLVKASTACIGLLRWDAGQWTLQPLAVQALVKKQPVEAHNGDWAMGPTDPKVSKALARSGDAVAVLSERAGRLLRK</sequence>
<organism evidence="1 2">
    <name type="scientific">Thermomonospora cellulosilytica</name>
    <dbReference type="NCBI Taxonomy" id="1411118"/>
    <lineage>
        <taxon>Bacteria</taxon>
        <taxon>Bacillati</taxon>
        <taxon>Actinomycetota</taxon>
        <taxon>Actinomycetes</taxon>
        <taxon>Streptosporangiales</taxon>
        <taxon>Thermomonosporaceae</taxon>
        <taxon>Thermomonospora</taxon>
    </lineage>
</organism>
<proteinExistence type="predicted"/>
<dbReference type="EMBL" id="JACJII010000001">
    <property type="protein sequence ID" value="MBA9001544.1"/>
    <property type="molecule type" value="Genomic_DNA"/>
</dbReference>
<dbReference type="AlphaFoldDB" id="A0A7W3R6K3"/>
<name>A0A7W3R6K3_9ACTN</name>